<gene>
    <name evidence="1" type="ORF">EOE66_03650</name>
</gene>
<keyword evidence="2" id="KW-1185">Reference proteome</keyword>
<dbReference type="Proteomes" id="UP000285575">
    <property type="component" value="Unassembled WGS sequence"/>
</dbReference>
<accession>A0A437RSE9</accession>
<reference evidence="1 2" key="1">
    <citation type="submission" date="2019-01" db="EMBL/GenBank/DDBJ databases">
        <authorList>
            <person name="Chen W.-M."/>
        </authorList>
    </citation>
    <scope>NUCLEOTIDE SEQUENCE [LARGE SCALE GENOMIC DNA]</scope>
    <source>
        <strain evidence="1 2">KYPY4</strain>
    </source>
</reference>
<evidence type="ECO:0000313" key="1">
    <source>
        <dbReference type="EMBL" id="RVU49662.1"/>
    </source>
</evidence>
<dbReference type="AlphaFoldDB" id="A0A437RSE9"/>
<dbReference type="OrthoDB" id="8857578at2"/>
<organism evidence="1 2">
    <name type="scientific">Rubrivivax rivuli</name>
    <dbReference type="NCBI Taxonomy" id="1862385"/>
    <lineage>
        <taxon>Bacteria</taxon>
        <taxon>Pseudomonadati</taxon>
        <taxon>Pseudomonadota</taxon>
        <taxon>Betaproteobacteria</taxon>
        <taxon>Burkholderiales</taxon>
        <taxon>Sphaerotilaceae</taxon>
        <taxon>Rubrivivax</taxon>
    </lineage>
</organism>
<comment type="caution">
    <text evidence="1">The sequence shown here is derived from an EMBL/GenBank/DDBJ whole genome shotgun (WGS) entry which is preliminary data.</text>
</comment>
<dbReference type="RefSeq" id="WP_128227295.1">
    <property type="nucleotide sequence ID" value="NZ_SACR01000001.1"/>
</dbReference>
<dbReference type="SUPFAM" id="SSF51735">
    <property type="entry name" value="NAD(P)-binding Rossmann-fold domains"/>
    <property type="match status" value="1"/>
</dbReference>
<name>A0A437RSE9_9BURK</name>
<dbReference type="EMBL" id="SACR01000001">
    <property type="protein sequence ID" value="RVU49662.1"/>
    <property type="molecule type" value="Genomic_DNA"/>
</dbReference>
<evidence type="ECO:0000313" key="2">
    <source>
        <dbReference type="Proteomes" id="UP000285575"/>
    </source>
</evidence>
<dbReference type="Gene3D" id="3.40.50.720">
    <property type="entry name" value="NAD(P)-binding Rossmann-like Domain"/>
    <property type="match status" value="1"/>
</dbReference>
<sequence>MPVPDLLHEALRGGMAPRTETPGRLPRVVVAGGAGPLGSAVLEQLLAGPFSPVGVLVQQTMGTALRDLQVWYTAGWQTAPLAQQQADIAVVVFDRGRSRHGREEAFVQPAAEELPALAAWLLACGVQHLVVVLPHAPGLLPQALRAGLASLDEQAVAQLGFQQLVFVRPARPGTGAAPRPGALLARLGRGLLAQLHWMVPQRDQALRAAKVAAFVSDLAASLPAAPPGTRVVAPDLIWDWAQPEGGRPLLQAWLQGRTLPETRAARPRW</sequence>
<proteinExistence type="predicted"/>
<protein>
    <submittedName>
        <fullName evidence="1">Uncharacterized protein</fullName>
    </submittedName>
</protein>
<dbReference type="InterPro" id="IPR036291">
    <property type="entry name" value="NAD(P)-bd_dom_sf"/>
</dbReference>